<reference evidence="1 2" key="1">
    <citation type="submission" date="2015-11" db="EMBL/GenBank/DDBJ databases">
        <title>Genomic analysis of 38 Legionella species identifies large and diverse effector repertoires.</title>
        <authorList>
            <person name="Burstein D."/>
            <person name="Amaro F."/>
            <person name="Zusman T."/>
            <person name="Lifshitz Z."/>
            <person name="Cohen O."/>
            <person name="Gilbert J.A."/>
            <person name="Pupko T."/>
            <person name="Shuman H.A."/>
            <person name="Segal G."/>
        </authorList>
    </citation>
    <scope>NUCLEOTIDE SEQUENCE [LARGE SCALE GENOMIC DNA]</scope>
    <source>
        <strain evidence="1 2">SE-32A-C8</strain>
    </source>
</reference>
<name>A0A0W0TRG4_LEGER</name>
<keyword evidence="2" id="KW-1185">Reference proteome</keyword>
<accession>A0A0W0TRG4</accession>
<dbReference type="STRING" id="448.Lery_1259"/>
<comment type="caution">
    <text evidence="1">The sequence shown here is derived from an EMBL/GenBank/DDBJ whole genome shotgun (WGS) entry which is preliminary data.</text>
</comment>
<sequence>MTKRVALVDIDGCIVHENQLNQALVEQLREYDEIILFTQRSIFLQRGQITRKYQMSGVNKDELVNTPDVVKALGAALGKPIRVSTSIDPYYEAGEPTRYYEDVLSGFEEQLKSGVSQVKQGDPYMVPTSLVKQYDDEIALVWKKVEKSASMKEHDPSSFYPQGKVEQFAHLREALPAMLDTDDVAITYFDDSVDNLLEVAKATAEKPRAPQCLLVRESYICPIDKWQANHPNQTKISHEMQSQLQEMPLSKLCDYVVLREGERRTSQYGEYNSRAARFFAFDFRCATTKLSAAKKAIKILQGYDDPQYCLNENELKALEQGRLKDRIGDQLDFIKGYCDRFSKEKLAIIQ</sequence>
<protein>
    <recommendedName>
        <fullName evidence="3">Dot/Icm T4SS effector</fullName>
    </recommendedName>
</protein>
<gene>
    <name evidence="1" type="ORF">Lery_1259</name>
</gene>
<dbReference type="OrthoDB" id="5652012at2"/>
<dbReference type="PATRIC" id="fig|448.7.peg.1317"/>
<dbReference type="RefSeq" id="WP_131750957.1">
    <property type="nucleotide sequence ID" value="NZ_CAAAHY010000002.1"/>
</dbReference>
<dbReference type="AlphaFoldDB" id="A0A0W0TRG4"/>
<organism evidence="1 2">
    <name type="scientific">Legionella erythra</name>
    <dbReference type="NCBI Taxonomy" id="448"/>
    <lineage>
        <taxon>Bacteria</taxon>
        <taxon>Pseudomonadati</taxon>
        <taxon>Pseudomonadota</taxon>
        <taxon>Gammaproteobacteria</taxon>
        <taxon>Legionellales</taxon>
        <taxon>Legionellaceae</taxon>
        <taxon>Legionella</taxon>
    </lineage>
</organism>
<dbReference type="Proteomes" id="UP000054773">
    <property type="component" value="Unassembled WGS sequence"/>
</dbReference>
<evidence type="ECO:0008006" key="3">
    <source>
        <dbReference type="Google" id="ProtNLM"/>
    </source>
</evidence>
<evidence type="ECO:0000313" key="1">
    <source>
        <dbReference type="EMBL" id="KTC98205.1"/>
    </source>
</evidence>
<proteinExistence type="predicted"/>
<evidence type="ECO:0000313" key="2">
    <source>
        <dbReference type="Proteomes" id="UP000054773"/>
    </source>
</evidence>
<dbReference type="EMBL" id="LNYA01000023">
    <property type="protein sequence ID" value="KTC98205.1"/>
    <property type="molecule type" value="Genomic_DNA"/>
</dbReference>